<dbReference type="Proteomes" id="UP000515811">
    <property type="component" value="Chromosome"/>
</dbReference>
<accession>A0A7G9RIX5</accession>
<organism evidence="1 2">
    <name type="scientific">Diaphorobacter ruginosibacter</name>
    <dbReference type="NCBI Taxonomy" id="1715720"/>
    <lineage>
        <taxon>Bacteria</taxon>
        <taxon>Pseudomonadati</taxon>
        <taxon>Pseudomonadota</taxon>
        <taxon>Betaproteobacteria</taxon>
        <taxon>Burkholderiales</taxon>
        <taxon>Comamonadaceae</taxon>
        <taxon>Diaphorobacter</taxon>
    </lineage>
</organism>
<sequence>MSDIYMTVVHALRAHWKAHSDAYPQKIVLSQAQAERLLELQQIGMVPFPDARSTPRIDRFMGTAIEIDPSSAGMLIAHDGTQVPLEQPAETQA</sequence>
<proteinExistence type="predicted"/>
<evidence type="ECO:0000313" key="2">
    <source>
        <dbReference type="Proteomes" id="UP000515811"/>
    </source>
</evidence>
<dbReference type="EMBL" id="CP060714">
    <property type="protein sequence ID" value="QNN55550.1"/>
    <property type="molecule type" value="Genomic_DNA"/>
</dbReference>
<name>A0A7G9RIX5_9BURK</name>
<keyword evidence="2" id="KW-1185">Reference proteome</keyword>
<reference evidence="1 2" key="1">
    <citation type="submission" date="2020-08" db="EMBL/GenBank/DDBJ databases">
        <title>Genome sequence of Diaphorobacter ruginosibacter DSM 27467T.</title>
        <authorList>
            <person name="Hyun D.-W."/>
            <person name="Bae J.-W."/>
        </authorList>
    </citation>
    <scope>NUCLEOTIDE SEQUENCE [LARGE SCALE GENOMIC DNA]</scope>
    <source>
        <strain evidence="1 2">DSM 27467</strain>
    </source>
</reference>
<gene>
    <name evidence="1" type="ORF">H9K76_12875</name>
</gene>
<protein>
    <submittedName>
        <fullName evidence="1">Uncharacterized protein</fullName>
    </submittedName>
</protein>
<dbReference type="AlphaFoldDB" id="A0A7G9RIX5"/>
<dbReference type="RefSeq" id="WP_187595823.1">
    <property type="nucleotide sequence ID" value="NZ_CP060714.1"/>
</dbReference>
<evidence type="ECO:0000313" key="1">
    <source>
        <dbReference type="EMBL" id="QNN55550.1"/>
    </source>
</evidence>
<dbReference type="KEGG" id="drg:H9K76_12875"/>